<keyword evidence="2" id="KW-1185">Reference proteome</keyword>
<reference evidence="1" key="2">
    <citation type="submission" date="2023-02" db="EMBL/GenBank/DDBJ databases">
        <authorList>
            <person name="Swenson N.G."/>
            <person name="Wegrzyn J.L."/>
            <person name="Mcevoy S.L."/>
        </authorList>
    </citation>
    <scope>NUCLEOTIDE SEQUENCE</scope>
    <source>
        <strain evidence="1">91603</strain>
        <tissue evidence="1">Leaf</tissue>
    </source>
</reference>
<accession>A0AAD5IX25</accession>
<dbReference type="EMBL" id="JAJSOW010000102">
    <property type="protein sequence ID" value="KAI9178597.1"/>
    <property type="molecule type" value="Genomic_DNA"/>
</dbReference>
<name>A0AAD5IX25_ACENE</name>
<evidence type="ECO:0000313" key="2">
    <source>
        <dbReference type="Proteomes" id="UP001064489"/>
    </source>
</evidence>
<gene>
    <name evidence="1" type="ORF">LWI28_028330</name>
</gene>
<evidence type="ECO:0000313" key="1">
    <source>
        <dbReference type="EMBL" id="KAI9178597.1"/>
    </source>
</evidence>
<dbReference type="AlphaFoldDB" id="A0AAD5IX25"/>
<sequence length="72" mass="8761">MLLRKVFFRRFLSEVVWICRTFGDFVHSKIPFGESLVLRQRKGQARRSKPLKKAIVRFPGTFEYEKRIREHH</sequence>
<proteinExistence type="predicted"/>
<protein>
    <submittedName>
        <fullName evidence="1">Uncharacterized protein</fullName>
    </submittedName>
</protein>
<dbReference type="Proteomes" id="UP001064489">
    <property type="component" value="Chromosome 5"/>
</dbReference>
<comment type="caution">
    <text evidence="1">The sequence shown here is derived from an EMBL/GenBank/DDBJ whole genome shotgun (WGS) entry which is preliminary data.</text>
</comment>
<reference evidence="1" key="1">
    <citation type="journal article" date="2022" name="Plant J.">
        <title>Strategies of tolerance reflected in two North American maple genomes.</title>
        <authorList>
            <person name="McEvoy S.L."/>
            <person name="Sezen U.U."/>
            <person name="Trouern-Trend A."/>
            <person name="McMahon S.M."/>
            <person name="Schaberg P.G."/>
            <person name="Yang J."/>
            <person name="Wegrzyn J.L."/>
            <person name="Swenson N.G."/>
        </authorList>
    </citation>
    <scope>NUCLEOTIDE SEQUENCE</scope>
    <source>
        <strain evidence="1">91603</strain>
    </source>
</reference>
<organism evidence="1 2">
    <name type="scientific">Acer negundo</name>
    <name type="common">Box elder</name>
    <dbReference type="NCBI Taxonomy" id="4023"/>
    <lineage>
        <taxon>Eukaryota</taxon>
        <taxon>Viridiplantae</taxon>
        <taxon>Streptophyta</taxon>
        <taxon>Embryophyta</taxon>
        <taxon>Tracheophyta</taxon>
        <taxon>Spermatophyta</taxon>
        <taxon>Magnoliopsida</taxon>
        <taxon>eudicotyledons</taxon>
        <taxon>Gunneridae</taxon>
        <taxon>Pentapetalae</taxon>
        <taxon>rosids</taxon>
        <taxon>malvids</taxon>
        <taxon>Sapindales</taxon>
        <taxon>Sapindaceae</taxon>
        <taxon>Hippocastanoideae</taxon>
        <taxon>Acereae</taxon>
        <taxon>Acer</taxon>
    </lineage>
</organism>